<feature type="region of interest" description="Disordered" evidence="1">
    <location>
        <begin position="48"/>
        <end position="79"/>
    </location>
</feature>
<organism evidence="2 3">
    <name type="scientific">Cronartium quercuum f. sp. fusiforme G11</name>
    <dbReference type="NCBI Taxonomy" id="708437"/>
    <lineage>
        <taxon>Eukaryota</taxon>
        <taxon>Fungi</taxon>
        <taxon>Dikarya</taxon>
        <taxon>Basidiomycota</taxon>
        <taxon>Pucciniomycotina</taxon>
        <taxon>Pucciniomycetes</taxon>
        <taxon>Pucciniales</taxon>
        <taxon>Coleosporiaceae</taxon>
        <taxon>Cronartium</taxon>
    </lineage>
</organism>
<dbReference type="AlphaFoldDB" id="A0A9P6TAQ1"/>
<evidence type="ECO:0000256" key="1">
    <source>
        <dbReference type="SAM" id="MobiDB-lite"/>
    </source>
</evidence>
<name>A0A9P6TAQ1_9BASI</name>
<sequence length="79" mass="8786">MFAERLSSFVRLLRRYSSKPFTASSKAHRPHIHYSRDTLLALQASSPGKFRPANRIPTPAAGIPSPAARRSSRLVEIQA</sequence>
<evidence type="ECO:0000313" key="3">
    <source>
        <dbReference type="Proteomes" id="UP000886653"/>
    </source>
</evidence>
<keyword evidence="3" id="KW-1185">Reference proteome</keyword>
<accession>A0A9P6TAQ1</accession>
<protein>
    <submittedName>
        <fullName evidence="2">Uncharacterized protein</fullName>
    </submittedName>
</protein>
<proteinExistence type="predicted"/>
<dbReference type="EMBL" id="MU167309">
    <property type="protein sequence ID" value="KAG0143828.1"/>
    <property type="molecule type" value="Genomic_DNA"/>
</dbReference>
<dbReference type="Proteomes" id="UP000886653">
    <property type="component" value="Unassembled WGS sequence"/>
</dbReference>
<reference evidence="2" key="1">
    <citation type="submission" date="2013-11" db="EMBL/GenBank/DDBJ databases">
        <title>Genome sequence of the fusiform rust pathogen reveals effectors for host alternation and coevolution with pine.</title>
        <authorList>
            <consortium name="DOE Joint Genome Institute"/>
            <person name="Smith K."/>
            <person name="Pendleton A."/>
            <person name="Kubisiak T."/>
            <person name="Anderson C."/>
            <person name="Salamov A."/>
            <person name="Aerts A."/>
            <person name="Riley R."/>
            <person name="Clum A."/>
            <person name="Lindquist E."/>
            <person name="Ence D."/>
            <person name="Campbell M."/>
            <person name="Kronenberg Z."/>
            <person name="Feau N."/>
            <person name="Dhillon B."/>
            <person name="Hamelin R."/>
            <person name="Burleigh J."/>
            <person name="Smith J."/>
            <person name="Yandell M."/>
            <person name="Nelson C."/>
            <person name="Grigoriev I."/>
            <person name="Davis J."/>
        </authorList>
    </citation>
    <scope>NUCLEOTIDE SEQUENCE</scope>
    <source>
        <strain evidence="2">G11</strain>
    </source>
</reference>
<gene>
    <name evidence="2" type="ORF">CROQUDRAFT_95771</name>
</gene>
<evidence type="ECO:0000313" key="2">
    <source>
        <dbReference type="EMBL" id="KAG0143828.1"/>
    </source>
</evidence>
<comment type="caution">
    <text evidence="2">The sequence shown here is derived from an EMBL/GenBank/DDBJ whole genome shotgun (WGS) entry which is preliminary data.</text>
</comment>